<gene>
    <name evidence="4" type="ORF">CHRIB12_LOCUS3986</name>
</gene>
<dbReference type="InterPro" id="IPR001870">
    <property type="entry name" value="B30.2/SPRY"/>
</dbReference>
<evidence type="ECO:0000313" key="4">
    <source>
        <dbReference type="EMBL" id="CAB5344672.1"/>
    </source>
</evidence>
<dbReference type="EMBL" id="CAGKOT010000005">
    <property type="protein sequence ID" value="CAB5344672.1"/>
    <property type="molecule type" value="Genomic_DNA"/>
</dbReference>
<dbReference type="SMART" id="SM00449">
    <property type="entry name" value="SPRY"/>
    <property type="match status" value="1"/>
</dbReference>
<organism evidence="4 5">
    <name type="scientific">Rhizophagus irregularis</name>
    <dbReference type="NCBI Taxonomy" id="588596"/>
    <lineage>
        <taxon>Eukaryota</taxon>
        <taxon>Fungi</taxon>
        <taxon>Fungi incertae sedis</taxon>
        <taxon>Mucoromycota</taxon>
        <taxon>Glomeromycotina</taxon>
        <taxon>Glomeromycetes</taxon>
        <taxon>Glomerales</taxon>
        <taxon>Glomeraceae</taxon>
        <taxon>Rhizophagus</taxon>
    </lineage>
</organism>
<feature type="domain" description="B30.2/SPRY" evidence="3">
    <location>
        <begin position="66"/>
        <end position="259"/>
    </location>
</feature>
<feature type="region of interest" description="Disordered" evidence="1">
    <location>
        <begin position="76"/>
        <end position="95"/>
    </location>
</feature>
<dbReference type="PANTHER" id="PTHR12864">
    <property type="entry name" value="RAN BINDING PROTEIN 9-RELATED"/>
    <property type="match status" value="1"/>
</dbReference>
<dbReference type="InterPro" id="IPR050618">
    <property type="entry name" value="Ubq-SigPath_Reg"/>
</dbReference>
<evidence type="ECO:0000256" key="1">
    <source>
        <dbReference type="SAM" id="MobiDB-lite"/>
    </source>
</evidence>
<name>A0A915YUQ2_9GLOM</name>
<dbReference type="PROSITE" id="PS50188">
    <property type="entry name" value="B302_SPRY"/>
    <property type="match status" value="1"/>
</dbReference>
<keyword evidence="2" id="KW-1133">Transmembrane helix</keyword>
<evidence type="ECO:0000313" key="5">
    <source>
        <dbReference type="Proteomes" id="UP000684084"/>
    </source>
</evidence>
<keyword evidence="2" id="KW-0812">Transmembrane</keyword>
<sequence>MFYRELIIIGIPTVLFLIILNVNTILCQKYIDEKVVAQRKEQNLNLKKLNINEWKFELESEISLLEIISIKNDNNNKNNEDVDDEIEKNTSKQEHSVEISFNAQSDIMIQTNYPLPNAFKKDTSYISLSPSPEDYYYYEITILSNKNIDETIIAIGFATKNHSTDRLPGCDTHSVGFHSDEGRTFHNEGYTGSKYAEKWGEVNDIIGCGYCPNTGQVFFTMNGKYLGIAYTGLFHTTWYPTIGSNGVCSLKVNFGQEEFKYKEANDISIAGMISSYKVDD</sequence>
<comment type="caution">
    <text evidence="4">The sequence shown here is derived from an EMBL/GenBank/DDBJ whole genome shotgun (WGS) entry which is preliminary data.</text>
</comment>
<dbReference type="Proteomes" id="UP000684084">
    <property type="component" value="Unassembled WGS sequence"/>
</dbReference>
<dbReference type="Pfam" id="PF00622">
    <property type="entry name" value="SPRY"/>
    <property type="match status" value="1"/>
</dbReference>
<evidence type="ECO:0000259" key="3">
    <source>
        <dbReference type="PROSITE" id="PS50188"/>
    </source>
</evidence>
<reference evidence="4" key="1">
    <citation type="submission" date="2020-05" db="EMBL/GenBank/DDBJ databases">
        <authorList>
            <person name="Rincon C."/>
            <person name="Sanders R I."/>
            <person name="Robbins C."/>
            <person name="Chaturvedi A."/>
        </authorList>
    </citation>
    <scope>NUCLEOTIDE SEQUENCE</scope>
    <source>
        <strain evidence="4">CHB12</strain>
    </source>
</reference>
<proteinExistence type="predicted"/>
<keyword evidence="2" id="KW-0472">Membrane</keyword>
<dbReference type="VEuPathDB" id="FungiDB:RhiirFUN_024251"/>
<evidence type="ECO:0000256" key="2">
    <source>
        <dbReference type="SAM" id="Phobius"/>
    </source>
</evidence>
<dbReference type="InterPro" id="IPR044736">
    <property type="entry name" value="Gid1/RanBPM/SPLA_SPRY"/>
</dbReference>
<dbReference type="InterPro" id="IPR003877">
    <property type="entry name" value="SPRY_dom"/>
</dbReference>
<feature type="transmembrane region" description="Helical" evidence="2">
    <location>
        <begin position="6"/>
        <end position="26"/>
    </location>
</feature>
<dbReference type="CDD" id="cd12885">
    <property type="entry name" value="SPRY_RanBP_like"/>
    <property type="match status" value="1"/>
</dbReference>
<dbReference type="OrthoDB" id="258495at2759"/>
<accession>A0A915YUQ2</accession>
<dbReference type="AlphaFoldDB" id="A0A915YUQ2"/>
<protein>
    <recommendedName>
        <fullName evidence="3">B30.2/SPRY domain-containing protein</fullName>
    </recommendedName>
</protein>